<accession>A0A663A943</accession>
<dbReference type="AlphaFoldDB" id="A0A663A943"/>
<feature type="compositionally biased region" description="Basic and acidic residues" evidence="1">
    <location>
        <begin position="47"/>
        <end position="65"/>
    </location>
</feature>
<reference evidence="2 3" key="1">
    <citation type="submission" date="2019-07" db="EMBL/GenBank/DDBJ databases">
        <title>Genomic Encyclopedia of Archaeal and Bacterial Type Strains, Phase II (KMG-II): from individual species to whole genera.</title>
        <authorList>
            <person name="Goeker M."/>
        </authorList>
    </citation>
    <scope>NUCLEOTIDE SEQUENCE [LARGE SCALE GENOMIC DNA]</scope>
    <source>
        <strain evidence="2 3">DSM 3754</strain>
    </source>
</reference>
<organism evidence="2 3">
    <name type="scientific">Halobacterium salinarum (strain ATCC 33171 / DSM 3754 / JCM 8978 / NBRC 102687 / NCIMB 764 / 91-R6)</name>
    <dbReference type="NCBI Taxonomy" id="2597657"/>
    <lineage>
        <taxon>Archaea</taxon>
        <taxon>Methanobacteriati</taxon>
        <taxon>Methanobacteriota</taxon>
        <taxon>Stenosarchaea group</taxon>
        <taxon>Halobacteria</taxon>
        <taxon>Halobacteriales</taxon>
        <taxon>Halobacteriaceae</taxon>
        <taxon>Halobacterium</taxon>
    </lineage>
</organism>
<comment type="caution">
    <text evidence="2">The sequence shown here is derived from an EMBL/GenBank/DDBJ whole genome shotgun (WGS) entry which is preliminary data.</text>
</comment>
<dbReference type="PROSITE" id="PS51257">
    <property type="entry name" value="PROKAR_LIPOPROTEIN"/>
    <property type="match status" value="1"/>
</dbReference>
<evidence type="ECO:0000313" key="3">
    <source>
        <dbReference type="Proteomes" id="UP000323075"/>
    </source>
</evidence>
<evidence type="ECO:0008006" key="4">
    <source>
        <dbReference type="Google" id="ProtNLM"/>
    </source>
</evidence>
<feature type="region of interest" description="Disordered" evidence="1">
    <location>
        <begin position="25"/>
        <end position="72"/>
    </location>
</feature>
<evidence type="ECO:0000313" key="2">
    <source>
        <dbReference type="EMBL" id="TYO76929.1"/>
    </source>
</evidence>
<proteinExistence type="predicted"/>
<gene>
    <name evidence="2" type="ORF">APQ99_01577</name>
</gene>
<dbReference type="Proteomes" id="UP000323075">
    <property type="component" value="Unassembled WGS sequence"/>
</dbReference>
<dbReference type="EMBL" id="VRYN01000002">
    <property type="protein sequence ID" value="TYO76929.1"/>
    <property type="molecule type" value="Genomic_DNA"/>
</dbReference>
<name>A0A663A943_HALS9</name>
<protein>
    <recommendedName>
        <fullName evidence="4">Lipoprotein</fullName>
    </recommendedName>
</protein>
<evidence type="ECO:0000256" key="1">
    <source>
        <dbReference type="SAM" id="MobiDB-lite"/>
    </source>
</evidence>
<feature type="compositionally biased region" description="Low complexity" evidence="1">
    <location>
        <begin position="25"/>
        <end position="46"/>
    </location>
</feature>
<sequence>MQSYTRRAVLLGCPASLFSLAGCVSTDESTTEPTSPSSGDSPTETETTDRQTTGERTGTTDERTTDAPSYDTDLVEVGASVLEAATAERPAIIELTVTNHHDIEVPIVPGERSGGPLENLPRFEGSAGEIQPFPREPKHVEFYQGALPEEPTQGCWRWPTDVTVAVEDRPFEVWIEPDGTYRIQHQLYHASDSDCFPNGTYTVDASLKLAEWMESLELDSKLSLEYLLTAKKERLNISVKRTNS</sequence>